<protein>
    <submittedName>
        <fullName evidence="1">Uncharacterized protein</fullName>
    </submittedName>
</protein>
<evidence type="ECO:0000313" key="2">
    <source>
        <dbReference type="Proteomes" id="UP000053424"/>
    </source>
</evidence>
<organism evidence="1 2">
    <name type="scientific">Hebeloma cylindrosporum</name>
    <dbReference type="NCBI Taxonomy" id="76867"/>
    <lineage>
        <taxon>Eukaryota</taxon>
        <taxon>Fungi</taxon>
        <taxon>Dikarya</taxon>
        <taxon>Basidiomycota</taxon>
        <taxon>Agaricomycotina</taxon>
        <taxon>Agaricomycetes</taxon>
        <taxon>Agaricomycetidae</taxon>
        <taxon>Agaricales</taxon>
        <taxon>Agaricineae</taxon>
        <taxon>Hymenogastraceae</taxon>
        <taxon>Hebeloma</taxon>
    </lineage>
</organism>
<dbReference type="EMBL" id="KN831784">
    <property type="protein sequence ID" value="KIM39931.1"/>
    <property type="molecule type" value="Genomic_DNA"/>
</dbReference>
<dbReference type="Proteomes" id="UP000053424">
    <property type="component" value="Unassembled WGS sequence"/>
</dbReference>
<accession>A0A0C3C8K7</accession>
<reference evidence="2" key="2">
    <citation type="submission" date="2015-01" db="EMBL/GenBank/DDBJ databases">
        <title>Evolutionary Origins and Diversification of the Mycorrhizal Mutualists.</title>
        <authorList>
            <consortium name="DOE Joint Genome Institute"/>
            <consortium name="Mycorrhizal Genomics Consortium"/>
            <person name="Kohler A."/>
            <person name="Kuo A."/>
            <person name="Nagy L.G."/>
            <person name="Floudas D."/>
            <person name="Copeland A."/>
            <person name="Barry K.W."/>
            <person name="Cichocki N."/>
            <person name="Veneault-Fourrey C."/>
            <person name="LaButti K."/>
            <person name="Lindquist E.A."/>
            <person name="Lipzen A."/>
            <person name="Lundell T."/>
            <person name="Morin E."/>
            <person name="Murat C."/>
            <person name="Riley R."/>
            <person name="Ohm R."/>
            <person name="Sun H."/>
            <person name="Tunlid A."/>
            <person name="Henrissat B."/>
            <person name="Grigoriev I.V."/>
            <person name="Hibbett D.S."/>
            <person name="Martin F."/>
        </authorList>
    </citation>
    <scope>NUCLEOTIDE SEQUENCE [LARGE SCALE GENOMIC DNA]</scope>
    <source>
        <strain evidence="2">h7</strain>
    </source>
</reference>
<evidence type="ECO:0000313" key="1">
    <source>
        <dbReference type="EMBL" id="KIM39931.1"/>
    </source>
</evidence>
<sequence length="130" mass="14806">MVDLLRAHHPHNEIGGRQLLKWHSRGVHSLKLSLSCFRHDPRKESAPKLARISIKIWYFMQLPKLSNGQGLLSHKSPSWHISSKPPSLLEPPGAAWSTQMPRSSISVDICLWNFQGYNMDLQASESYPNL</sequence>
<dbReference type="AlphaFoldDB" id="A0A0C3C8K7"/>
<reference evidence="1 2" key="1">
    <citation type="submission" date="2014-04" db="EMBL/GenBank/DDBJ databases">
        <authorList>
            <consortium name="DOE Joint Genome Institute"/>
            <person name="Kuo A."/>
            <person name="Gay G."/>
            <person name="Dore J."/>
            <person name="Kohler A."/>
            <person name="Nagy L.G."/>
            <person name="Floudas D."/>
            <person name="Copeland A."/>
            <person name="Barry K.W."/>
            <person name="Cichocki N."/>
            <person name="Veneault-Fourrey C."/>
            <person name="LaButti K."/>
            <person name="Lindquist E.A."/>
            <person name="Lipzen A."/>
            <person name="Lundell T."/>
            <person name="Morin E."/>
            <person name="Murat C."/>
            <person name="Sun H."/>
            <person name="Tunlid A."/>
            <person name="Henrissat B."/>
            <person name="Grigoriev I.V."/>
            <person name="Hibbett D.S."/>
            <person name="Martin F."/>
            <person name="Nordberg H.P."/>
            <person name="Cantor M.N."/>
            <person name="Hua S.X."/>
        </authorList>
    </citation>
    <scope>NUCLEOTIDE SEQUENCE [LARGE SCALE GENOMIC DNA]</scope>
    <source>
        <strain evidence="2">h7</strain>
    </source>
</reference>
<name>A0A0C3C8K7_HEBCY</name>
<keyword evidence="2" id="KW-1185">Reference proteome</keyword>
<proteinExistence type="predicted"/>
<gene>
    <name evidence="1" type="ORF">M413DRAFT_187901</name>
</gene>
<dbReference type="HOGENOM" id="CLU_1938417_0_0_1"/>